<accession>A0A380D749</accession>
<protein>
    <submittedName>
        <fullName evidence="2">Uncharacterized protein</fullName>
    </submittedName>
</protein>
<dbReference type="Proteomes" id="UP000255529">
    <property type="component" value="Unassembled WGS sequence"/>
</dbReference>
<name>A0A380D749_9GAMM</name>
<organism evidence="2 3">
    <name type="scientific">Serratia quinivorans</name>
    <dbReference type="NCBI Taxonomy" id="137545"/>
    <lineage>
        <taxon>Bacteria</taxon>
        <taxon>Pseudomonadati</taxon>
        <taxon>Pseudomonadota</taxon>
        <taxon>Gammaproteobacteria</taxon>
        <taxon>Enterobacterales</taxon>
        <taxon>Yersiniaceae</taxon>
        <taxon>Serratia</taxon>
    </lineage>
</organism>
<evidence type="ECO:0000256" key="1">
    <source>
        <dbReference type="SAM" id="Phobius"/>
    </source>
</evidence>
<evidence type="ECO:0000313" key="2">
    <source>
        <dbReference type="EMBL" id="SUJ86183.1"/>
    </source>
</evidence>
<gene>
    <name evidence="2" type="ORF">NCTC11544_05903</name>
</gene>
<feature type="transmembrane region" description="Helical" evidence="1">
    <location>
        <begin position="12"/>
        <end position="32"/>
    </location>
</feature>
<dbReference type="AlphaFoldDB" id="A0A380D749"/>
<keyword evidence="1" id="KW-1133">Transmembrane helix</keyword>
<keyword evidence="1" id="KW-0472">Membrane</keyword>
<reference evidence="2 3" key="1">
    <citation type="submission" date="2018-06" db="EMBL/GenBank/DDBJ databases">
        <authorList>
            <consortium name="Pathogen Informatics"/>
            <person name="Doyle S."/>
        </authorList>
    </citation>
    <scope>NUCLEOTIDE SEQUENCE [LARGE SCALE GENOMIC DNA]</scope>
    <source>
        <strain evidence="2 3">NCTC11544</strain>
    </source>
</reference>
<sequence length="111" mass="12809">MISLRLPGRINLLFFVSCVSLGTFISSDLISIRDRDGKDLTKPVLVISLLNELSSCIFIDYDNNVIDCFGNVMTLTIRYQNTQQMLHKKTFKFKIDISKKIVKKIFYVIIK</sequence>
<keyword evidence="1" id="KW-0812">Transmembrane</keyword>
<evidence type="ECO:0000313" key="3">
    <source>
        <dbReference type="Proteomes" id="UP000255529"/>
    </source>
</evidence>
<dbReference type="EMBL" id="UGYN01000003">
    <property type="protein sequence ID" value="SUJ86183.1"/>
    <property type="molecule type" value="Genomic_DNA"/>
</dbReference>
<proteinExistence type="predicted"/>